<dbReference type="RefSeq" id="WP_079513197.1">
    <property type="nucleotide sequence ID" value="NZ_FUYL01000008.1"/>
</dbReference>
<reference evidence="2" key="1">
    <citation type="submission" date="2017-02" db="EMBL/GenBank/DDBJ databases">
        <authorList>
            <person name="Varghese N."/>
            <person name="Submissions S."/>
        </authorList>
    </citation>
    <scope>NUCLEOTIDE SEQUENCE [LARGE SCALE GENOMIC DNA]</scope>
    <source>
        <strain evidence="2">DSM 23546</strain>
    </source>
</reference>
<gene>
    <name evidence="1" type="ORF">SAMN05660866_02765</name>
</gene>
<dbReference type="OrthoDB" id="828029at2"/>
<dbReference type="STRING" id="561365.SAMN05660866_02765"/>
<sequence>MKQIIFNIVLMFLLGLLTPSLICAQDAQLIVVGNNVSVPSEMDFKQLKSVLRGEKMRWNDGKQVIIALMKSNTPVGKETCTRIYNMSPNELNKYFLALVFQGRIKAPTFFTSPSELNAFVAETPGAIGVVDSTHDLTLKIITIDGETKL</sequence>
<accession>A0A1T5D689</accession>
<evidence type="ECO:0008006" key="3">
    <source>
        <dbReference type="Google" id="ProtNLM"/>
    </source>
</evidence>
<evidence type="ECO:0000313" key="2">
    <source>
        <dbReference type="Proteomes" id="UP000190339"/>
    </source>
</evidence>
<dbReference type="Proteomes" id="UP000190339">
    <property type="component" value="Unassembled WGS sequence"/>
</dbReference>
<keyword evidence="2" id="KW-1185">Reference proteome</keyword>
<proteinExistence type="predicted"/>
<dbReference type="AlphaFoldDB" id="A0A1T5D689"/>
<dbReference type="EMBL" id="FUYL01000008">
    <property type="protein sequence ID" value="SKB67252.1"/>
    <property type="molecule type" value="Genomic_DNA"/>
</dbReference>
<protein>
    <recommendedName>
        <fullName evidence="3">PBP superfamily domain-containing protein</fullName>
    </recommendedName>
</protein>
<dbReference type="SUPFAM" id="SSF53850">
    <property type="entry name" value="Periplasmic binding protein-like II"/>
    <property type="match status" value="1"/>
</dbReference>
<dbReference type="Gene3D" id="3.40.190.10">
    <property type="entry name" value="Periplasmic binding protein-like II"/>
    <property type="match status" value="1"/>
</dbReference>
<name>A0A1T5D689_9FLAO</name>
<organism evidence="1 2">
    <name type="scientific">Maribacter arcticus</name>
    <dbReference type="NCBI Taxonomy" id="561365"/>
    <lineage>
        <taxon>Bacteria</taxon>
        <taxon>Pseudomonadati</taxon>
        <taxon>Bacteroidota</taxon>
        <taxon>Flavobacteriia</taxon>
        <taxon>Flavobacteriales</taxon>
        <taxon>Flavobacteriaceae</taxon>
        <taxon>Maribacter</taxon>
    </lineage>
</organism>
<evidence type="ECO:0000313" key="1">
    <source>
        <dbReference type="EMBL" id="SKB67252.1"/>
    </source>
</evidence>